<reference evidence="1 2" key="1">
    <citation type="submission" date="2014-09" db="EMBL/GenBank/DDBJ databases">
        <title>Draft genome sequence of Streptomyces natalensis ATCC 27448, producer of the antifungal pimaricin.</title>
        <authorList>
            <person name="Mendes M.V."/>
            <person name="Beites T."/>
            <person name="Pires S."/>
            <person name="Santos C.L."/>
            <person name="Moradas-Ferreira P."/>
        </authorList>
    </citation>
    <scope>NUCLEOTIDE SEQUENCE [LARGE SCALE GENOMIC DNA]</scope>
    <source>
        <strain evidence="1 2">ATCC 27448</strain>
    </source>
</reference>
<dbReference type="RefSeq" id="WP_030068255.1">
    <property type="nucleotide sequence ID" value="NZ_JRKI01000018.1"/>
</dbReference>
<dbReference type="EMBL" id="JRKI01000018">
    <property type="protein sequence ID" value="KIZ17378.1"/>
    <property type="molecule type" value="Genomic_DNA"/>
</dbReference>
<keyword evidence="2" id="KW-1185">Reference proteome</keyword>
<sequence>MPEPANRRTHAALQAYNWARVASNLRLTRREWEEARELSNAGPGSGTEWHRWLLDHLDAQIDLRQALELAEMWTKVAAVQPDDS</sequence>
<organism evidence="1 2">
    <name type="scientific">Streptomyces natalensis ATCC 27448</name>
    <dbReference type="NCBI Taxonomy" id="1240678"/>
    <lineage>
        <taxon>Bacteria</taxon>
        <taxon>Bacillati</taxon>
        <taxon>Actinomycetota</taxon>
        <taxon>Actinomycetes</taxon>
        <taxon>Kitasatosporales</taxon>
        <taxon>Streptomycetaceae</taxon>
        <taxon>Streptomyces</taxon>
    </lineage>
</organism>
<proteinExistence type="predicted"/>
<evidence type="ECO:0000313" key="2">
    <source>
        <dbReference type="Proteomes" id="UP000032458"/>
    </source>
</evidence>
<protein>
    <submittedName>
        <fullName evidence="1">Uncharacterized protein</fullName>
    </submittedName>
</protein>
<gene>
    <name evidence="1" type="ORF">SNA_12750</name>
</gene>
<name>A0A0D7CMG9_9ACTN</name>
<accession>A0A0D7CMG9</accession>
<dbReference type="PATRIC" id="fig|1240678.4.peg.2680"/>
<dbReference type="Proteomes" id="UP000032458">
    <property type="component" value="Unassembled WGS sequence"/>
</dbReference>
<evidence type="ECO:0000313" key="1">
    <source>
        <dbReference type="EMBL" id="KIZ17378.1"/>
    </source>
</evidence>
<dbReference type="AlphaFoldDB" id="A0A0D7CMG9"/>
<comment type="caution">
    <text evidence="1">The sequence shown here is derived from an EMBL/GenBank/DDBJ whole genome shotgun (WGS) entry which is preliminary data.</text>
</comment>